<dbReference type="RefSeq" id="WP_076201034.1">
    <property type="nucleotide sequence ID" value="NZ_CP019236.1"/>
</dbReference>
<dbReference type="Gene3D" id="1.10.10.10">
    <property type="entry name" value="Winged helix-like DNA-binding domain superfamily/Winged helix DNA-binding domain"/>
    <property type="match status" value="1"/>
</dbReference>
<sequence>MSLKEYAAEGGTALDETPESLDRFAHIELGLIVSSRTNPRKNFDQAKLQELADSIRSLGVNTPIVVRPLPADRLEETSHTKGARPAYEIVTGERRFRASQMAGIDDMPAWVRHLSDAEAMEVQLVENMHRKDLSALEEAEGFDHLMRHTGLNAEQVGAKIGMSKSHVYSQLKLLDLAQAPRKALADGKLDPSKALLIARIPNEGLQEKALADVTRTDYYGKSMSEKQAREHIHDNFMLNLSKAKFKITDASLVPSAGSCRECPKRTGYAPDLFADVKGADVCTDPTCYRQKEEAHAASIVQEAKAKGQTVIAGKAAQELVTSGYNAKLKGYRRLDVADDSPTGQPLRKIIGAQMKAEGIHPVMIESHLKKGDLVAALPNEVVLRLLKAVEGQAEATKTVSKEVREFTEDKKAKAKAKATEQHEKDWRVQLLTRTWDMLKDGSTAAFTLEVHRHLVVREVSSLRTDDADALCTLLGLGKVSTYSALIDFAKTTTSPDLLMLLVTMQRDAGPHDCTYVDGERVENVGLNLVAGIVFGQRFATVVSDVKAQSYDKFFPKVKAAKSDVPLPPAARPQEGPGGVKKSKAAARPTLKPRMSAEEAASGIANAMRGIEASAPADAQPAEAWAFPGTFAQDTPPAVDPALQKAIDLVKAEQKVNVRMLKAAFGIGTKAALEMMAALEKAGAVSKVADEFPFARKVLVAA</sequence>
<feature type="domain" description="ParB-like N-terminal" evidence="4">
    <location>
        <begin position="25"/>
        <end position="128"/>
    </location>
</feature>
<dbReference type="InterPro" id="IPR050336">
    <property type="entry name" value="Chromosome_partition/occlusion"/>
</dbReference>
<dbReference type="GO" id="GO:0003677">
    <property type="term" value="F:DNA binding"/>
    <property type="evidence" value="ECO:0007669"/>
    <property type="project" value="InterPro"/>
</dbReference>
<gene>
    <name evidence="5" type="ORF">RD110_18760</name>
</gene>
<dbReference type="GO" id="GO:0005694">
    <property type="term" value="C:chromosome"/>
    <property type="evidence" value="ECO:0007669"/>
    <property type="project" value="TreeGrafter"/>
</dbReference>
<organism evidence="5 6">
    <name type="scientific">Rhodoferax koreensis</name>
    <dbReference type="NCBI Taxonomy" id="1842727"/>
    <lineage>
        <taxon>Bacteria</taxon>
        <taxon>Pseudomonadati</taxon>
        <taxon>Pseudomonadota</taxon>
        <taxon>Betaproteobacteria</taxon>
        <taxon>Burkholderiales</taxon>
        <taxon>Comamonadaceae</taxon>
        <taxon>Rhodoferax</taxon>
    </lineage>
</organism>
<dbReference type="InterPro" id="IPR041468">
    <property type="entry name" value="HTH_ParB/Spo0J"/>
</dbReference>
<dbReference type="FunFam" id="1.10.10.2830:FF:000001">
    <property type="entry name" value="Chromosome partitioning protein ParB"/>
    <property type="match status" value="1"/>
</dbReference>
<accession>A0A1P8JZ13</accession>
<proteinExistence type="inferred from homology"/>
<dbReference type="Gene3D" id="1.10.10.2830">
    <property type="match status" value="1"/>
</dbReference>
<dbReference type="SUPFAM" id="SSF109709">
    <property type="entry name" value="KorB DNA-binding domain-like"/>
    <property type="match status" value="1"/>
</dbReference>
<dbReference type="NCBIfam" id="TIGR00180">
    <property type="entry name" value="parB_part"/>
    <property type="match status" value="1"/>
</dbReference>
<dbReference type="OrthoDB" id="9796891at2"/>
<evidence type="ECO:0000256" key="3">
    <source>
        <dbReference type="SAM" id="MobiDB-lite"/>
    </source>
</evidence>
<dbReference type="InterPro" id="IPR004437">
    <property type="entry name" value="ParB/RepB/Spo0J"/>
</dbReference>
<dbReference type="GO" id="GO:0007059">
    <property type="term" value="P:chromosome segregation"/>
    <property type="evidence" value="ECO:0007669"/>
    <property type="project" value="UniProtKB-KW"/>
</dbReference>
<dbReference type="KEGG" id="rhy:RD110_18760"/>
<evidence type="ECO:0000313" key="6">
    <source>
        <dbReference type="Proteomes" id="UP000186609"/>
    </source>
</evidence>
<evidence type="ECO:0000256" key="1">
    <source>
        <dbReference type="ARBA" id="ARBA00006295"/>
    </source>
</evidence>
<name>A0A1P8JZ13_9BURK</name>
<dbReference type="Pfam" id="PF17762">
    <property type="entry name" value="HTH_ParB"/>
    <property type="match status" value="1"/>
</dbReference>
<dbReference type="PANTHER" id="PTHR33375">
    <property type="entry name" value="CHROMOSOME-PARTITIONING PROTEIN PARB-RELATED"/>
    <property type="match status" value="1"/>
</dbReference>
<dbReference type="PANTHER" id="PTHR33375:SF1">
    <property type="entry name" value="CHROMOSOME-PARTITIONING PROTEIN PARB-RELATED"/>
    <property type="match status" value="1"/>
</dbReference>
<evidence type="ECO:0000256" key="2">
    <source>
        <dbReference type="ARBA" id="ARBA00022829"/>
    </source>
</evidence>
<dbReference type="EMBL" id="CP019236">
    <property type="protein sequence ID" value="APW38996.1"/>
    <property type="molecule type" value="Genomic_DNA"/>
</dbReference>
<keyword evidence="2" id="KW-0159">Chromosome partition</keyword>
<dbReference type="CDD" id="cd16393">
    <property type="entry name" value="SPO0J_N"/>
    <property type="match status" value="1"/>
</dbReference>
<feature type="region of interest" description="Disordered" evidence="3">
    <location>
        <begin position="563"/>
        <end position="594"/>
    </location>
</feature>
<keyword evidence="6" id="KW-1185">Reference proteome</keyword>
<dbReference type="InterPro" id="IPR036086">
    <property type="entry name" value="ParB/Sulfiredoxin_sf"/>
</dbReference>
<dbReference type="Proteomes" id="UP000186609">
    <property type="component" value="Chromosome"/>
</dbReference>
<dbReference type="Pfam" id="PF02195">
    <property type="entry name" value="ParB_N"/>
    <property type="match status" value="1"/>
</dbReference>
<dbReference type="InterPro" id="IPR036388">
    <property type="entry name" value="WH-like_DNA-bd_sf"/>
</dbReference>
<comment type="similarity">
    <text evidence="1">Belongs to the ParB family.</text>
</comment>
<dbReference type="STRING" id="1842727.RD110_18760"/>
<protein>
    <recommendedName>
        <fullName evidence="4">ParB-like N-terminal domain-containing protein</fullName>
    </recommendedName>
</protein>
<evidence type="ECO:0000259" key="4">
    <source>
        <dbReference type="SMART" id="SM00470"/>
    </source>
</evidence>
<dbReference type="Gene3D" id="3.90.1530.30">
    <property type="match status" value="1"/>
</dbReference>
<reference evidence="5 6" key="1">
    <citation type="submission" date="2017-01" db="EMBL/GenBank/DDBJ databases">
        <authorList>
            <person name="Mah S.A."/>
            <person name="Swanson W.J."/>
            <person name="Moy G.W."/>
            <person name="Vacquier V.D."/>
        </authorList>
    </citation>
    <scope>NUCLEOTIDE SEQUENCE [LARGE SCALE GENOMIC DNA]</scope>
    <source>
        <strain evidence="5 6">DCY110</strain>
    </source>
</reference>
<dbReference type="InterPro" id="IPR003115">
    <property type="entry name" value="ParB_N"/>
</dbReference>
<dbReference type="SMART" id="SM00470">
    <property type="entry name" value="ParB"/>
    <property type="match status" value="1"/>
</dbReference>
<dbReference type="AlphaFoldDB" id="A0A1P8JZ13"/>
<evidence type="ECO:0000313" key="5">
    <source>
        <dbReference type="EMBL" id="APW38996.1"/>
    </source>
</evidence>
<dbReference type="SUPFAM" id="SSF110849">
    <property type="entry name" value="ParB/Sulfiredoxin"/>
    <property type="match status" value="1"/>
</dbReference>